<protein>
    <submittedName>
        <fullName evidence="1">Uncharacterized protein</fullName>
    </submittedName>
</protein>
<organism evidence="1 2">
    <name type="scientific">Basidiobolus ranarum</name>
    <dbReference type="NCBI Taxonomy" id="34480"/>
    <lineage>
        <taxon>Eukaryota</taxon>
        <taxon>Fungi</taxon>
        <taxon>Fungi incertae sedis</taxon>
        <taxon>Zoopagomycota</taxon>
        <taxon>Entomophthoromycotina</taxon>
        <taxon>Basidiobolomycetes</taxon>
        <taxon>Basidiobolales</taxon>
        <taxon>Basidiobolaceae</taxon>
        <taxon>Basidiobolus</taxon>
    </lineage>
</organism>
<proteinExistence type="predicted"/>
<reference evidence="1 2" key="1">
    <citation type="submission" date="2023-04" db="EMBL/GenBank/DDBJ databases">
        <title>Genome of Basidiobolus ranarum AG-B5.</title>
        <authorList>
            <person name="Stajich J.E."/>
            <person name="Carter-House D."/>
            <person name="Gryganskyi A."/>
        </authorList>
    </citation>
    <scope>NUCLEOTIDE SEQUENCE [LARGE SCALE GENOMIC DNA]</scope>
    <source>
        <strain evidence="1 2">AG-B5</strain>
    </source>
</reference>
<name>A0ABR2WTW2_9FUNG</name>
<accession>A0ABR2WTW2</accession>
<evidence type="ECO:0000313" key="1">
    <source>
        <dbReference type="EMBL" id="KAK9764926.1"/>
    </source>
</evidence>
<evidence type="ECO:0000313" key="2">
    <source>
        <dbReference type="Proteomes" id="UP001479436"/>
    </source>
</evidence>
<dbReference type="Proteomes" id="UP001479436">
    <property type="component" value="Unassembled WGS sequence"/>
</dbReference>
<sequence>MSFIQRLLPVSKSTTNSIPITYRLAGKWGSVSQRSIFATNSFYSTKEEDEWEDVPRNIQSINFSQNHTSASGEAGSIRSTSASGLDLTPNLLVQQMLFNDNSKPQERVTAGQGDDDDEYFISSAPAHFLFNSSPTVDHSI</sequence>
<comment type="caution">
    <text evidence="1">The sequence shown here is derived from an EMBL/GenBank/DDBJ whole genome shotgun (WGS) entry which is preliminary data.</text>
</comment>
<keyword evidence="2" id="KW-1185">Reference proteome</keyword>
<dbReference type="EMBL" id="JASJQH010000342">
    <property type="protein sequence ID" value="KAK9764926.1"/>
    <property type="molecule type" value="Genomic_DNA"/>
</dbReference>
<gene>
    <name evidence="1" type="ORF">K7432_007156</name>
</gene>